<protein>
    <submittedName>
        <fullName evidence="1">Uncharacterized protein</fullName>
    </submittedName>
</protein>
<dbReference type="GeneID" id="109421994"/>
<dbReference type="RefSeq" id="XP_062701919.1">
    <property type="nucleotide sequence ID" value="XM_062845935.1"/>
</dbReference>
<name>A0ABM1YJG7_AEDAL</name>
<accession>A0ABM1YJG7</accession>
<dbReference type="Proteomes" id="UP000069940">
    <property type="component" value="Unassembled WGS sequence"/>
</dbReference>
<reference evidence="2" key="1">
    <citation type="journal article" date="2015" name="Proc. Natl. Acad. Sci. U.S.A.">
        <title>Genome sequence of the Asian Tiger mosquito, Aedes albopictus, reveals insights into its biology, genetics, and evolution.</title>
        <authorList>
            <person name="Chen X.G."/>
            <person name="Jiang X."/>
            <person name="Gu J."/>
            <person name="Xu M."/>
            <person name="Wu Y."/>
            <person name="Deng Y."/>
            <person name="Zhang C."/>
            <person name="Bonizzoni M."/>
            <person name="Dermauw W."/>
            <person name="Vontas J."/>
            <person name="Armbruster P."/>
            <person name="Huang X."/>
            <person name="Yang Y."/>
            <person name="Zhang H."/>
            <person name="He W."/>
            <person name="Peng H."/>
            <person name="Liu Y."/>
            <person name="Wu K."/>
            <person name="Chen J."/>
            <person name="Lirakis M."/>
            <person name="Topalis P."/>
            <person name="Van Leeuwen T."/>
            <person name="Hall A.B."/>
            <person name="Jiang X."/>
            <person name="Thorpe C."/>
            <person name="Mueller R.L."/>
            <person name="Sun C."/>
            <person name="Waterhouse R.M."/>
            <person name="Yan G."/>
            <person name="Tu Z.J."/>
            <person name="Fang X."/>
            <person name="James A.A."/>
        </authorList>
    </citation>
    <scope>NUCLEOTIDE SEQUENCE [LARGE SCALE GENOMIC DNA]</scope>
    <source>
        <strain evidence="2">Foshan</strain>
    </source>
</reference>
<dbReference type="EnsemblMetazoa" id="AALFPA23_009705.R13422">
    <property type="protein sequence ID" value="AALFPA23_009705.P13422"/>
    <property type="gene ID" value="AALFPA23_009705"/>
</dbReference>
<evidence type="ECO:0000313" key="1">
    <source>
        <dbReference type="EnsemblMetazoa" id="AALFPA23_009705.P13422"/>
    </source>
</evidence>
<reference evidence="1" key="2">
    <citation type="submission" date="2025-05" db="UniProtKB">
        <authorList>
            <consortium name="EnsemblMetazoa"/>
        </authorList>
    </citation>
    <scope>IDENTIFICATION</scope>
    <source>
        <strain evidence="1">Foshan</strain>
    </source>
</reference>
<organism evidence="1 2">
    <name type="scientific">Aedes albopictus</name>
    <name type="common">Asian tiger mosquito</name>
    <name type="synonym">Stegomyia albopicta</name>
    <dbReference type="NCBI Taxonomy" id="7160"/>
    <lineage>
        <taxon>Eukaryota</taxon>
        <taxon>Metazoa</taxon>
        <taxon>Ecdysozoa</taxon>
        <taxon>Arthropoda</taxon>
        <taxon>Hexapoda</taxon>
        <taxon>Insecta</taxon>
        <taxon>Pterygota</taxon>
        <taxon>Neoptera</taxon>
        <taxon>Endopterygota</taxon>
        <taxon>Diptera</taxon>
        <taxon>Nematocera</taxon>
        <taxon>Culicoidea</taxon>
        <taxon>Culicidae</taxon>
        <taxon>Culicinae</taxon>
        <taxon>Aedini</taxon>
        <taxon>Aedes</taxon>
        <taxon>Stegomyia</taxon>
    </lineage>
</organism>
<sequence length="390" mass="45180">MQTIFGSFSITPFPWTDFISRPCIFLMQKKKFGGYPTTPLSWTVFTTRPCIFFMQNNFRWLFKKCRFLGRFSLHICRKIFGGYPTTPLPWTVFTTRPCIFFMQNNFRRLSKNAVSLDGFHYTSLHFPYAEKFSAVIQQRLYLGRFSLHVPAFSLCRIIFGGYLKMPFPWTVFITRPCIFLMQKHFRRFDTPLICPTKNPSKNQPNQPTPRVFYGNIHNSQTPLPSCTSTCLHLPFNRTTTRACTIRGINESATIHTEQEHEENMHAIIDRPPIPSVLPVDNKNQPRHRAFVHVFVLEPRLKQNAVGKTKTFRALAFVRNRRIGFFSGVGIIPYSESACQTEPKSKFSSILVPGNLFKYQFEVCMGSICRITPGCILYWAELSNSCLAVKR</sequence>
<keyword evidence="2" id="KW-1185">Reference proteome</keyword>
<evidence type="ECO:0000313" key="2">
    <source>
        <dbReference type="Proteomes" id="UP000069940"/>
    </source>
</evidence>
<proteinExistence type="predicted"/>